<dbReference type="InterPro" id="IPR012893">
    <property type="entry name" value="HipA-like_C"/>
</dbReference>
<name>A0ABU8L9I0_9MICO</name>
<sequence>MTSDPPLTPFVWAFLPGEAEPVVAGVVAPSATKVALSFRYANSYLARADAISIGPDLPLDAMTFPPAFGHNMPSSIRDAMPDTWGRQVINRELGLDLEDQLPDLRYMLESGSDRVGAIDFQASPTHYVARSGAGRLSEVARGAVTIDNDESGPELTRAVRNTLTAAGGSQPKAFVRFEGRQWLAKFETDYDRVSPLIKAERAALHIAERAGIDVPAGRLVSLDDGRLVLLTERFDRVTGTDSNGVARRQVISGLTVAEEHRSSGASYPLLVDNLRRIAANPTDVGRELFRRLAFRIAMRIDDDHLRNVAFFWDGAHAQFTPAFDLSPDLIGVPVGLTDLGGGSREFSLAALLRQRAHYFIDQREAESIVESMIETVVAHRADAAEVAMMLPHEKQMLLARTATTELRGHR</sequence>
<evidence type="ECO:0000256" key="2">
    <source>
        <dbReference type="ARBA" id="ARBA00022679"/>
    </source>
</evidence>
<keyword evidence="2" id="KW-0808">Transferase</keyword>
<evidence type="ECO:0000313" key="6">
    <source>
        <dbReference type="EMBL" id="MEJ1087378.1"/>
    </source>
</evidence>
<evidence type="ECO:0000256" key="1">
    <source>
        <dbReference type="ARBA" id="ARBA00010164"/>
    </source>
</evidence>
<dbReference type="RefSeq" id="WP_337331047.1">
    <property type="nucleotide sequence ID" value="NZ_JBBDGM010000002.1"/>
</dbReference>
<protein>
    <submittedName>
        <fullName evidence="6">Type II toxin-antitoxin system HipA family toxin</fullName>
    </submittedName>
</protein>
<keyword evidence="7" id="KW-1185">Reference proteome</keyword>
<dbReference type="EMBL" id="JBBDGM010000002">
    <property type="protein sequence ID" value="MEJ1087378.1"/>
    <property type="molecule type" value="Genomic_DNA"/>
</dbReference>
<gene>
    <name evidence="6" type="ORF">WDU99_03500</name>
</gene>
<evidence type="ECO:0000259" key="4">
    <source>
        <dbReference type="Pfam" id="PF07804"/>
    </source>
</evidence>
<feature type="domain" description="HipA N-terminal subdomain 1" evidence="5">
    <location>
        <begin position="24"/>
        <end position="120"/>
    </location>
</feature>
<evidence type="ECO:0000313" key="7">
    <source>
        <dbReference type="Proteomes" id="UP001371224"/>
    </source>
</evidence>
<dbReference type="InterPro" id="IPR052028">
    <property type="entry name" value="HipA_Ser/Thr_kinase"/>
</dbReference>
<keyword evidence="3" id="KW-0418">Kinase</keyword>
<dbReference type="PANTHER" id="PTHR37419:SF8">
    <property type="entry name" value="TOXIN YJJJ"/>
    <property type="match status" value="1"/>
</dbReference>
<dbReference type="InterPro" id="IPR017508">
    <property type="entry name" value="HipA_N1"/>
</dbReference>
<accession>A0ABU8L9I0</accession>
<feature type="domain" description="HipA-like C-terminal" evidence="4">
    <location>
        <begin position="165"/>
        <end position="378"/>
    </location>
</feature>
<comment type="caution">
    <text evidence="6">The sequence shown here is derived from an EMBL/GenBank/DDBJ whole genome shotgun (WGS) entry which is preliminary data.</text>
</comment>
<organism evidence="6 7">
    <name type="scientific">Microbacterium bandirmense</name>
    <dbReference type="NCBI Taxonomy" id="3122050"/>
    <lineage>
        <taxon>Bacteria</taxon>
        <taxon>Bacillati</taxon>
        <taxon>Actinomycetota</taxon>
        <taxon>Actinomycetes</taxon>
        <taxon>Micrococcales</taxon>
        <taxon>Microbacteriaceae</taxon>
        <taxon>Microbacterium</taxon>
    </lineage>
</organism>
<dbReference type="PANTHER" id="PTHR37419">
    <property type="entry name" value="SERINE/THREONINE-PROTEIN KINASE TOXIN HIPA"/>
    <property type="match status" value="1"/>
</dbReference>
<dbReference type="Proteomes" id="UP001371224">
    <property type="component" value="Unassembled WGS sequence"/>
</dbReference>
<proteinExistence type="inferred from homology"/>
<comment type="similarity">
    <text evidence="1">Belongs to the HipA Ser/Thr kinase family.</text>
</comment>
<evidence type="ECO:0000256" key="3">
    <source>
        <dbReference type="ARBA" id="ARBA00022777"/>
    </source>
</evidence>
<evidence type="ECO:0000259" key="5">
    <source>
        <dbReference type="Pfam" id="PF13657"/>
    </source>
</evidence>
<dbReference type="Pfam" id="PF13657">
    <property type="entry name" value="Couple_hipA"/>
    <property type="match status" value="1"/>
</dbReference>
<reference evidence="6 7" key="1">
    <citation type="submission" date="2024-02" db="EMBL/GenBank/DDBJ databases">
        <authorList>
            <person name="Saticioglu I.B."/>
        </authorList>
    </citation>
    <scope>NUCLEOTIDE SEQUENCE [LARGE SCALE GENOMIC DNA]</scope>
    <source>
        <strain evidence="6 7">Mu-80</strain>
    </source>
</reference>
<dbReference type="Pfam" id="PF07804">
    <property type="entry name" value="HipA_C"/>
    <property type="match status" value="1"/>
</dbReference>